<organism evidence="2 3">
    <name type="scientific">Austropuccinia psidii MF-1</name>
    <dbReference type="NCBI Taxonomy" id="1389203"/>
    <lineage>
        <taxon>Eukaryota</taxon>
        <taxon>Fungi</taxon>
        <taxon>Dikarya</taxon>
        <taxon>Basidiomycota</taxon>
        <taxon>Pucciniomycotina</taxon>
        <taxon>Pucciniomycetes</taxon>
        <taxon>Pucciniales</taxon>
        <taxon>Sphaerophragmiaceae</taxon>
        <taxon>Austropuccinia</taxon>
    </lineage>
</organism>
<dbReference type="Pfam" id="PF07727">
    <property type="entry name" value="RVT_2"/>
    <property type="match status" value="1"/>
</dbReference>
<sequence length="117" mass="13351">MHPSSLCLLLGWEQSHMENIAIFSHDLYTFKEEISDEFKINAFGVANLMLGIKVIHSSGYIALDQHHFSKTLLELYGMINCKSFSTPLEPAKKGELLKHKQLGVNYHREIGILNYLC</sequence>
<dbReference type="AlphaFoldDB" id="A0A9Q3J4W2"/>
<evidence type="ECO:0000313" key="3">
    <source>
        <dbReference type="Proteomes" id="UP000765509"/>
    </source>
</evidence>
<feature type="domain" description="Reverse transcriptase Ty1/copia-type" evidence="1">
    <location>
        <begin position="27"/>
        <end position="89"/>
    </location>
</feature>
<name>A0A9Q3J4W2_9BASI</name>
<protein>
    <recommendedName>
        <fullName evidence="1">Reverse transcriptase Ty1/copia-type domain-containing protein</fullName>
    </recommendedName>
</protein>
<dbReference type="Proteomes" id="UP000765509">
    <property type="component" value="Unassembled WGS sequence"/>
</dbReference>
<accession>A0A9Q3J4W2</accession>
<reference evidence="2" key="1">
    <citation type="submission" date="2021-03" db="EMBL/GenBank/DDBJ databases">
        <title>Draft genome sequence of rust myrtle Austropuccinia psidii MF-1, a brazilian biotype.</title>
        <authorList>
            <person name="Quecine M.C."/>
            <person name="Pachon D.M.R."/>
            <person name="Bonatelli M.L."/>
            <person name="Correr F.H."/>
            <person name="Franceschini L.M."/>
            <person name="Leite T.F."/>
            <person name="Margarido G.R.A."/>
            <person name="Almeida C.A."/>
            <person name="Ferrarezi J.A."/>
            <person name="Labate C.A."/>
        </authorList>
    </citation>
    <scope>NUCLEOTIDE SEQUENCE</scope>
    <source>
        <strain evidence="2">MF-1</strain>
    </source>
</reference>
<dbReference type="EMBL" id="AVOT02062479">
    <property type="protein sequence ID" value="MBW0555482.1"/>
    <property type="molecule type" value="Genomic_DNA"/>
</dbReference>
<gene>
    <name evidence="2" type="ORF">O181_095197</name>
</gene>
<evidence type="ECO:0000313" key="2">
    <source>
        <dbReference type="EMBL" id="MBW0555482.1"/>
    </source>
</evidence>
<proteinExistence type="predicted"/>
<dbReference type="OrthoDB" id="4026416at2759"/>
<evidence type="ECO:0000259" key="1">
    <source>
        <dbReference type="Pfam" id="PF07727"/>
    </source>
</evidence>
<keyword evidence="3" id="KW-1185">Reference proteome</keyword>
<comment type="caution">
    <text evidence="2">The sequence shown here is derived from an EMBL/GenBank/DDBJ whole genome shotgun (WGS) entry which is preliminary data.</text>
</comment>
<dbReference type="InterPro" id="IPR013103">
    <property type="entry name" value="RVT_2"/>
</dbReference>